<feature type="compositionally biased region" description="Basic and acidic residues" evidence="1">
    <location>
        <begin position="116"/>
        <end position="136"/>
    </location>
</feature>
<sequence length="154" mass="17953">MLRLTIVGFDHRLVLTSVLILLAMMESFSHARQVKEVRTSIVMHDEKALAEADPKNLYVFRKVNLHQPVLNQADMDRTFARIGRKMKSEKIETRKSSENGMAKFEEQKSNKGCKKVRMEAHTLGDHSRKENWREYNKAFSSDYRTPKPHPPKNN</sequence>
<dbReference type="AlphaFoldDB" id="A0A5A7Q0G4"/>
<accession>A0A5A7Q0G4</accession>
<name>A0A5A7Q0G4_STRAF</name>
<organism evidence="3 4">
    <name type="scientific">Striga asiatica</name>
    <name type="common">Asiatic witchweed</name>
    <name type="synonym">Buchnera asiatica</name>
    <dbReference type="NCBI Taxonomy" id="4170"/>
    <lineage>
        <taxon>Eukaryota</taxon>
        <taxon>Viridiplantae</taxon>
        <taxon>Streptophyta</taxon>
        <taxon>Embryophyta</taxon>
        <taxon>Tracheophyta</taxon>
        <taxon>Spermatophyta</taxon>
        <taxon>Magnoliopsida</taxon>
        <taxon>eudicotyledons</taxon>
        <taxon>Gunneridae</taxon>
        <taxon>Pentapetalae</taxon>
        <taxon>asterids</taxon>
        <taxon>lamiids</taxon>
        <taxon>Lamiales</taxon>
        <taxon>Orobanchaceae</taxon>
        <taxon>Buchnereae</taxon>
        <taxon>Striga</taxon>
    </lineage>
</organism>
<evidence type="ECO:0000256" key="2">
    <source>
        <dbReference type="SAM" id="SignalP"/>
    </source>
</evidence>
<evidence type="ECO:0000256" key="1">
    <source>
        <dbReference type="SAM" id="MobiDB-lite"/>
    </source>
</evidence>
<dbReference type="EMBL" id="BKCP01005516">
    <property type="protein sequence ID" value="GER38600.1"/>
    <property type="molecule type" value="Genomic_DNA"/>
</dbReference>
<keyword evidence="2" id="KW-0732">Signal</keyword>
<dbReference type="Proteomes" id="UP000325081">
    <property type="component" value="Unassembled WGS sequence"/>
</dbReference>
<feature type="region of interest" description="Disordered" evidence="1">
    <location>
        <begin position="86"/>
        <end position="154"/>
    </location>
</feature>
<keyword evidence="3" id="KW-0413">Isomerase</keyword>
<dbReference type="GO" id="GO:0016853">
    <property type="term" value="F:isomerase activity"/>
    <property type="evidence" value="ECO:0007669"/>
    <property type="project" value="UniProtKB-KW"/>
</dbReference>
<gene>
    <name evidence="3" type="ORF">STAS_15120</name>
</gene>
<feature type="signal peptide" evidence="2">
    <location>
        <begin position="1"/>
        <end position="31"/>
    </location>
</feature>
<protein>
    <submittedName>
        <fullName evidence="3">Peptidyl-prolyl cis-trans isomerase-like 4</fullName>
    </submittedName>
</protein>
<reference evidence="4" key="1">
    <citation type="journal article" date="2019" name="Curr. Biol.">
        <title>Genome Sequence of Striga asiatica Provides Insight into the Evolution of Plant Parasitism.</title>
        <authorList>
            <person name="Yoshida S."/>
            <person name="Kim S."/>
            <person name="Wafula E.K."/>
            <person name="Tanskanen J."/>
            <person name="Kim Y.M."/>
            <person name="Honaas L."/>
            <person name="Yang Z."/>
            <person name="Spallek T."/>
            <person name="Conn C.E."/>
            <person name="Ichihashi Y."/>
            <person name="Cheong K."/>
            <person name="Cui S."/>
            <person name="Der J.P."/>
            <person name="Gundlach H."/>
            <person name="Jiao Y."/>
            <person name="Hori C."/>
            <person name="Ishida J.K."/>
            <person name="Kasahara H."/>
            <person name="Kiba T."/>
            <person name="Kim M.S."/>
            <person name="Koo N."/>
            <person name="Laohavisit A."/>
            <person name="Lee Y.H."/>
            <person name="Lumba S."/>
            <person name="McCourt P."/>
            <person name="Mortimer J.C."/>
            <person name="Mutuku J.M."/>
            <person name="Nomura T."/>
            <person name="Sasaki-Sekimoto Y."/>
            <person name="Seto Y."/>
            <person name="Wang Y."/>
            <person name="Wakatake T."/>
            <person name="Sakakibara H."/>
            <person name="Demura T."/>
            <person name="Yamaguchi S."/>
            <person name="Yoneyama K."/>
            <person name="Manabe R.I."/>
            <person name="Nelson D.C."/>
            <person name="Schulman A.H."/>
            <person name="Timko M.P."/>
            <person name="dePamphilis C.W."/>
            <person name="Choi D."/>
            <person name="Shirasu K."/>
        </authorList>
    </citation>
    <scope>NUCLEOTIDE SEQUENCE [LARGE SCALE GENOMIC DNA]</scope>
    <source>
        <strain evidence="4">cv. UVA1</strain>
    </source>
</reference>
<comment type="caution">
    <text evidence="3">The sequence shown here is derived from an EMBL/GenBank/DDBJ whole genome shotgun (WGS) entry which is preliminary data.</text>
</comment>
<feature type="chain" id="PRO_5022717500" evidence="2">
    <location>
        <begin position="32"/>
        <end position="154"/>
    </location>
</feature>
<feature type="compositionally biased region" description="Basic and acidic residues" evidence="1">
    <location>
        <begin position="86"/>
        <end position="109"/>
    </location>
</feature>
<evidence type="ECO:0000313" key="4">
    <source>
        <dbReference type="Proteomes" id="UP000325081"/>
    </source>
</evidence>
<proteinExistence type="predicted"/>
<evidence type="ECO:0000313" key="3">
    <source>
        <dbReference type="EMBL" id="GER38600.1"/>
    </source>
</evidence>
<keyword evidence="4" id="KW-1185">Reference proteome</keyword>